<dbReference type="InterPro" id="IPR005982">
    <property type="entry name" value="Thioredox_Rdtase"/>
</dbReference>
<comment type="caution">
    <text evidence="10">The sequence shown here is derived from an EMBL/GenBank/DDBJ whole genome shotgun (WGS) entry which is preliminary data.</text>
</comment>
<comment type="subunit">
    <text evidence="7">Homodimer.</text>
</comment>
<dbReference type="GO" id="GO:0004791">
    <property type="term" value="F:thioredoxin-disulfide reductase (NADPH) activity"/>
    <property type="evidence" value="ECO:0007669"/>
    <property type="project" value="UniProtKB-UniRule"/>
</dbReference>
<dbReference type="GO" id="GO:0019430">
    <property type="term" value="P:removal of superoxide radicals"/>
    <property type="evidence" value="ECO:0007669"/>
    <property type="project" value="UniProtKB-UniRule"/>
</dbReference>
<dbReference type="RefSeq" id="WP_088554808.1">
    <property type="nucleotide sequence ID" value="NZ_BDGJ01000168.1"/>
</dbReference>
<feature type="domain" description="FAD/NAD(P)-binding" evidence="9">
    <location>
        <begin position="3"/>
        <end position="289"/>
    </location>
</feature>
<keyword evidence="2 7" id="KW-0285">Flavoprotein</keyword>
<evidence type="ECO:0000256" key="3">
    <source>
        <dbReference type="ARBA" id="ARBA00022827"/>
    </source>
</evidence>
<keyword evidence="3 7" id="KW-0274">FAD</keyword>
<keyword evidence="11" id="KW-1185">Reference proteome</keyword>
<gene>
    <name evidence="10" type="ORF">KKC1_28600</name>
</gene>
<keyword evidence="5" id="KW-1015">Disulfide bond</keyword>
<keyword evidence="8" id="KW-0521">NADP</keyword>
<dbReference type="EC" id="1.8.1.9" evidence="7"/>
<proteinExistence type="inferred from homology"/>
<keyword evidence="4 7" id="KW-0560">Oxidoreductase</keyword>
<evidence type="ECO:0000256" key="7">
    <source>
        <dbReference type="RuleBase" id="RU003880"/>
    </source>
</evidence>
<comment type="cofactor">
    <cofactor evidence="8">
        <name>FAD</name>
        <dbReference type="ChEBI" id="CHEBI:57692"/>
    </cofactor>
    <text evidence="8">Binds 1 FAD per subunit.</text>
</comment>
<evidence type="ECO:0000256" key="6">
    <source>
        <dbReference type="ARBA" id="ARBA00023284"/>
    </source>
</evidence>
<dbReference type="Proteomes" id="UP000197032">
    <property type="component" value="Unassembled WGS sequence"/>
</dbReference>
<evidence type="ECO:0000256" key="4">
    <source>
        <dbReference type="ARBA" id="ARBA00023002"/>
    </source>
</evidence>
<dbReference type="PRINTS" id="PR00368">
    <property type="entry name" value="FADPNR"/>
</dbReference>
<dbReference type="Pfam" id="PF07992">
    <property type="entry name" value="Pyr_redox_2"/>
    <property type="match status" value="1"/>
</dbReference>
<evidence type="ECO:0000256" key="2">
    <source>
        <dbReference type="ARBA" id="ARBA00022630"/>
    </source>
</evidence>
<comment type="catalytic activity">
    <reaction evidence="7">
        <text>[thioredoxin]-dithiol + NADP(+) = [thioredoxin]-disulfide + NADPH + H(+)</text>
        <dbReference type="Rhea" id="RHEA:20345"/>
        <dbReference type="Rhea" id="RHEA-COMP:10698"/>
        <dbReference type="Rhea" id="RHEA-COMP:10700"/>
        <dbReference type="ChEBI" id="CHEBI:15378"/>
        <dbReference type="ChEBI" id="CHEBI:29950"/>
        <dbReference type="ChEBI" id="CHEBI:50058"/>
        <dbReference type="ChEBI" id="CHEBI:57783"/>
        <dbReference type="ChEBI" id="CHEBI:58349"/>
        <dbReference type="EC" id="1.8.1.9"/>
    </reaction>
</comment>
<dbReference type="InterPro" id="IPR036188">
    <property type="entry name" value="FAD/NAD-bd_sf"/>
</dbReference>
<dbReference type="AlphaFoldDB" id="A0A1Z5HW19"/>
<dbReference type="PRINTS" id="PR00469">
    <property type="entry name" value="PNDRDTASEII"/>
</dbReference>
<evidence type="ECO:0000256" key="1">
    <source>
        <dbReference type="ARBA" id="ARBA00009333"/>
    </source>
</evidence>
<dbReference type="InterPro" id="IPR023753">
    <property type="entry name" value="FAD/NAD-binding_dom"/>
</dbReference>
<comment type="similarity">
    <text evidence="1 7">Belongs to the class-II pyridine nucleotide-disulfide oxidoreductase family.</text>
</comment>
<evidence type="ECO:0000313" key="10">
    <source>
        <dbReference type="EMBL" id="GAW93732.1"/>
    </source>
</evidence>
<dbReference type="SUPFAM" id="SSF51905">
    <property type="entry name" value="FAD/NAD(P)-binding domain"/>
    <property type="match status" value="1"/>
</dbReference>
<evidence type="ECO:0000256" key="8">
    <source>
        <dbReference type="RuleBase" id="RU003881"/>
    </source>
</evidence>
<name>A0A1Z5HW19_9FIRM</name>
<dbReference type="Gene3D" id="3.50.50.60">
    <property type="entry name" value="FAD/NAD(P)-binding domain"/>
    <property type="match status" value="2"/>
</dbReference>
<dbReference type="InterPro" id="IPR008255">
    <property type="entry name" value="Pyr_nucl-diS_OxRdtase_2_AS"/>
</dbReference>
<keyword evidence="6 7" id="KW-0676">Redox-active center</keyword>
<accession>A0A1Z5HW19</accession>
<evidence type="ECO:0000313" key="11">
    <source>
        <dbReference type="Proteomes" id="UP000197032"/>
    </source>
</evidence>
<dbReference type="GO" id="GO:0005737">
    <property type="term" value="C:cytoplasm"/>
    <property type="evidence" value="ECO:0007669"/>
    <property type="project" value="InterPro"/>
</dbReference>
<dbReference type="OrthoDB" id="9806179at2"/>
<organism evidence="10 11">
    <name type="scientific">Calderihabitans maritimus</name>
    <dbReference type="NCBI Taxonomy" id="1246530"/>
    <lineage>
        <taxon>Bacteria</taxon>
        <taxon>Bacillati</taxon>
        <taxon>Bacillota</taxon>
        <taxon>Clostridia</taxon>
        <taxon>Neomoorellales</taxon>
        <taxon>Calderihabitantaceae</taxon>
        <taxon>Calderihabitans</taxon>
    </lineage>
</organism>
<reference evidence="11" key="1">
    <citation type="journal article" date="2017" name="Appl. Environ. Microbiol.">
        <title>Genomic analysis of Calderihabitans maritimus KKC1, a thermophilic hydrogenogenic carboxydotrophic bacterium isolated from marine sediment.</title>
        <authorList>
            <person name="Omae K."/>
            <person name="Yoneda Y."/>
            <person name="Fukuyama Y."/>
            <person name="Yoshida T."/>
            <person name="Sako Y."/>
        </authorList>
    </citation>
    <scope>NUCLEOTIDE SEQUENCE [LARGE SCALE GENOMIC DNA]</scope>
    <source>
        <strain evidence="11">KKC1</strain>
    </source>
</reference>
<dbReference type="PROSITE" id="PS00573">
    <property type="entry name" value="PYRIDINE_REDOX_2"/>
    <property type="match status" value="1"/>
</dbReference>
<protein>
    <recommendedName>
        <fullName evidence="7">Thioredoxin reductase</fullName>
        <ecNumber evidence="7">1.8.1.9</ecNumber>
    </recommendedName>
</protein>
<evidence type="ECO:0000259" key="9">
    <source>
        <dbReference type="Pfam" id="PF07992"/>
    </source>
</evidence>
<evidence type="ECO:0000256" key="5">
    <source>
        <dbReference type="ARBA" id="ARBA00023157"/>
    </source>
</evidence>
<dbReference type="PANTHER" id="PTHR48105">
    <property type="entry name" value="THIOREDOXIN REDUCTASE 1-RELATED-RELATED"/>
    <property type="match status" value="1"/>
</dbReference>
<dbReference type="NCBIfam" id="TIGR01292">
    <property type="entry name" value="TRX_reduct"/>
    <property type="match status" value="1"/>
</dbReference>
<sequence length="306" mass="32863">MKYDLIIIGGGPAGLTAGLYGARGGLKTLLLEKAMPGGQAALTDVIENFPGFPEGISGPELMFKFQAQAQKFGLEIKTAEVTGVDFSGAKKVFAGGEQYEAKAVIVATGARARVLNVPGEEEFRGRGVSYCATCDGAFFRDKKVAVVGGGDSAIEEALFLTKFVSEVVVIHRRDQLRATKILQQRAFNNEKISFRWNSVVEEILGEQAVSGIRLKNIQDGTIQEEKVDGVFVFIGTVPNTDFLRGTVKLNEKGYIITDDFLTTSVPGVFAAGDVREKFLRQVSTAVGDGAVAAMAAERYIAGMDFK</sequence>
<dbReference type="EMBL" id="BDGJ01000168">
    <property type="protein sequence ID" value="GAW93732.1"/>
    <property type="molecule type" value="Genomic_DNA"/>
</dbReference>
<dbReference type="InterPro" id="IPR050097">
    <property type="entry name" value="Ferredoxin-NADP_redctase_2"/>
</dbReference>